<evidence type="ECO:0000313" key="1">
    <source>
        <dbReference type="EMBL" id="CUC10289.1"/>
    </source>
</evidence>
<dbReference type="CDD" id="cd00303">
    <property type="entry name" value="retropepsin_like"/>
    <property type="match status" value="1"/>
</dbReference>
<dbReference type="Gene3D" id="2.40.70.10">
    <property type="entry name" value="Acid Proteases"/>
    <property type="match status" value="1"/>
</dbReference>
<dbReference type="EMBL" id="CDMZ01003442">
    <property type="protein sequence ID" value="CUC10289.1"/>
    <property type="molecule type" value="Genomic_DNA"/>
</dbReference>
<gene>
    <name evidence="1" type="ORF">Cvel_30066.t1</name>
</gene>
<dbReference type="PhylomeDB" id="A0A0K6S9Q7"/>
<proteinExistence type="predicted"/>
<dbReference type="VEuPathDB" id="CryptoDB:Cvel_30066"/>
<name>A0A0K6S9Q7_9ALVE</name>
<sequence>MPSTAISRLLKSYTASRLAEMQAQDGEVDTGDKEECQGACTEAEEVTTVAITLRRELSRTAVLGKRMGWRDTVEAVPTTQPQLPRPLSAYLHAPLHEMKRKGCFSREDDSAGKRFAFEKARRQPVLPSPLPVRMPEREKTKPTSTWAQSASVKVGSQSKVSFVVGNGHKTTGILDSGAEVSFIDVLLTLYADSPVVPATLALSAAGGSGLKVLGETTISLSHPNNPEKKFLHTLLVTADTGYDLVLGQDFLKLKDPVV</sequence>
<accession>A0A0K6S9Q7</accession>
<reference evidence="1" key="1">
    <citation type="submission" date="2014-11" db="EMBL/GenBank/DDBJ databases">
        <title>Molecular phylogeny of cliff fern family Woodsiaceae with morphological implications.</title>
        <authorList>
            <person name="Shao Y.-Z."/>
            <person name="Wei R."/>
            <person name="Zhang X.-C."/>
        </authorList>
    </citation>
    <scope>NUCLEOTIDE SEQUENCE</scope>
</reference>
<dbReference type="InterPro" id="IPR021109">
    <property type="entry name" value="Peptidase_aspartic_dom_sf"/>
</dbReference>
<protein>
    <submittedName>
        <fullName evidence="1">Uncharacterized protein</fullName>
    </submittedName>
</protein>
<dbReference type="SUPFAM" id="SSF50630">
    <property type="entry name" value="Acid proteases"/>
    <property type="match status" value="1"/>
</dbReference>
<organism evidence="1">
    <name type="scientific">Chromera velia CCMP2878</name>
    <dbReference type="NCBI Taxonomy" id="1169474"/>
    <lineage>
        <taxon>Eukaryota</taxon>
        <taxon>Sar</taxon>
        <taxon>Alveolata</taxon>
        <taxon>Colpodellida</taxon>
        <taxon>Chromeraceae</taxon>
        <taxon>Chromera</taxon>
    </lineage>
</organism>
<dbReference type="AlphaFoldDB" id="A0A0K6S9Q7"/>